<dbReference type="AlphaFoldDB" id="A0A0J7KEA1"/>
<evidence type="ECO:0000256" key="1">
    <source>
        <dbReference type="SAM" id="MobiDB-lite"/>
    </source>
</evidence>
<accession>A0A0J7KEA1</accession>
<gene>
    <name evidence="2" type="ORF">RF55_11855</name>
</gene>
<sequence>MEGSNIANFSEIEQETEEQEIDDEEQIVEDIST</sequence>
<dbReference type="PaxDb" id="67767-A0A0J7KEA1"/>
<protein>
    <submittedName>
        <fullName evidence="2">Uncharacterized protein</fullName>
    </submittedName>
</protein>
<keyword evidence="3" id="KW-1185">Reference proteome</keyword>
<organism evidence="2 3">
    <name type="scientific">Lasius niger</name>
    <name type="common">Black garden ant</name>
    <dbReference type="NCBI Taxonomy" id="67767"/>
    <lineage>
        <taxon>Eukaryota</taxon>
        <taxon>Metazoa</taxon>
        <taxon>Ecdysozoa</taxon>
        <taxon>Arthropoda</taxon>
        <taxon>Hexapoda</taxon>
        <taxon>Insecta</taxon>
        <taxon>Pterygota</taxon>
        <taxon>Neoptera</taxon>
        <taxon>Endopterygota</taxon>
        <taxon>Hymenoptera</taxon>
        <taxon>Apocrita</taxon>
        <taxon>Aculeata</taxon>
        <taxon>Formicoidea</taxon>
        <taxon>Formicidae</taxon>
        <taxon>Formicinae</taxon>
        <taxon>Lasius</taxon>
        <taxon>Lasius</taxon>
    </lineage>
</organism>
<feature type="non-terminal residue" evidence="2">
    <location>
        <position position="33"/>
    </location>
</feature>
<reference evidence="2 3" key="1">
    <citation type="submission" date="2015-04" db="EMBL/GenBank/DDBJ databases">
        <title>Lasius niger genome sequencing.</title>
        <authorList>
            <person name="Konorov E.A."/>
            <person name="Nikitin M.A."/>
            <person name="Kirill M.V."/>
            <person name="Chang P."/>
        </authorList>
    </citation>
    <scope>NUCLEOTIDE SEQUENCE [LARGE SCALE GENOMIC DNA]</scope>
    <source>
        <tissue evidence="2">Whole</tissue>
    </source>
</reference>
<dbReference type="EMBL" id="LBMM01008805">
    <property type="protein sequence ID" value="KMQ88627.1"/>
    <property type="molecule type" value="Genomic_DNA"/>
</dbReference>
<feature type="region of interest" description="Disordered" evidence="1">
    <location>
        <begin position="1"/>
        <end position="33"/>
    </location>
</feature>
<evidence type="ECO:0000313" key="3">
    <source>
        <dbReference type="Proteomes" id="UP000036403"/>
    </source>
</evidence>
<feature type="compositionally biased region" description="Acidic residues" evidence="1">
    <location>
        <begin position="12"/>
        <end position="33"/>
    </location>
</feature>
<dbReference type="Proteomes" id="UP000036403">
    <property type="component" value="Unassembled WGS sequence"/>
</dbReference>
<evidence type="ECO:0000313" key="2">
    <source>
        <dbReference type="EMBL" id="KMQ88627.1"/>
    </source>
</evidence>
<comment type="caution">
    <text evidence="2">The sequence shown here is derived from an EMBL/GenBank/DDBJ whole genome shotgun (WGS) entry which is preliminary data.</text>
</comment>
<proteinExistence type="predicted"/>
<name>A0A0J7KEA1_LASNI</name>